<accession>A0A179UDF3</accession>
<name>A0A179UDF3_BLAGS</name>
<evidence type="ECO:0000256" key="2">
    <source>
        <dbReference type="RuleBase" id="RU003682"/>
    </source>
</evidence>
<dbReference type="Pfam" id="PF03171">
    <property type="entry name" value="2OG-FeII_Oxy"/>
    <property type="match status" value="1"/>
</dbReference>
<dbReference type="PROSITE" id="PS51471">
    <property type="entry name" value="FE2OG_OXY"/>
    <property type="match status" value="1"/>
</dbReference>
<dbReference type="KEGG" id="bgh:BDBG_02331"/>
<dbReference type="GO" id="GO:0046872">
    <property type="term" value="F:metal ion binding"/>
    <property type="evidence" value="ECO:0007669"/>
    <property type="project" value="UniProtKB-KW"/>
</dbReference>
<dbReference type="SUPFAM" id="SSF51197">
    <property type="entry name" value="Clavaminate synthase-like"/>
    <property type="match status" value="1"/>
</dbReference>
<feature type="region of interest" description="Disordered" evidence="3">
    <location>
        <begin position="1"/>
        <end position="38"/>
    </location>
</feature>
<evidence type="ECO:0000256" key="1">
    <source>
        <dbReference type="ARBA" id="ARBA00008056"/>
    </source>
</evidence>
<comment type="similarity">
    <text evidence="1 2">Belongs to the iron/ascorbate-dependent oxidoreductase family.</text>
</comment>
<keyword evidence="6" id="KW-1185">Reference proteome</keyword>
<protein>
    <submittedName>
        <fullName evidence="5">Thymine dioxygenase</fullName>
    </submittedName>
</protein>
<dbReference type="GO" id="GO:0051213">
    <property type="term" value="F:dioxygenase activity"/>
    <property type="evidence" value="ECO:0007669"/>
    <property type="project" value="UniProtKB-KW"/>
</dbReference>
<dbReference type="AlphaFoldDB" id="A0A179UDF3"/>
<proteinExistence type="inferred from homology"/>
<feature type="compositionally biased region" description="Polar residues" evidence="3">
    <location>
        <begin position="1"/>
        <end position="13"/>
    </location>
</feature>
<dbReference type="PANTHER" id="PTHR47990">
    <property type="entry name" value="2-OXOGLUTARATE (2OG) AND FE(II)-DEPENDENT OXYGENASE SUPERFAMILY PROTEIN-RELATED"/>
    <property type="match status" value="1"/>
</dbReference>
<reference evidence="6" key="1">
    <citation type="journal article" date="2015" name="PLoS Genet.">
        <title>The dynamic genome and transcriptome of the human fungal pathogen Blastomyces and close relative Emmonsia.</title>
        <authorList>
            <person name="Munoz J.F."/>
            <person name="Gauthier G.M."/>
            <person name="Desjardins C.A."/>
            <person name="Gallo J.E."/>
            <person name="Holder J."/>
            <person name="Sullivan T.D."/>
            <person name="Marty A.J."/>
            <person name="Carmen J.C."/>
            <person name="Chen Z."/>
            <person name="Ding L."/>
            <person name="Gujja S."/>
            <person name="Magrini V."/>
            <person name="Misas E."/>
            <person name="Mitreva M."/>
            <person name="Priest M."/>
            <person name="Saif S."/>
            <person name="Whiston E.A."/>
            <person name="Young S."/>
            <person name="Zeng Q."/>
            <person name="Goldman W.E."/>
            <person name="Mardis E.R."/>
            <person name="Taylor J.W."/>
            <person name="McEwen J.G."/>
            <person name="Clay O.K."/>
            <person name="Klein B.S."/>
            <person name="Cuomo C.A."/>
        </authorList>
    </citation>
    <scope>NUCLEOTIDE SEQUENCE [LARGE SCALE GENOMIC DNA]</scope>
    <source>
        <strain evidence="6">SLH14081</strain>
    </source>
</reference>
<dbReference type="GO" id="GO:0044283">
    <property type="term" value="P:small molecule biosynthetic process"/>
    <property type="evidence" value="ECO:0007669"/>
    <property type="project" value="UniProtKB-ARBA"/>
</dbReference>
<dbReference type="EMBL" id="GG657450">
    <property type="protein sequence ID" value="OAT06036.1"/>
    <property type="molecule type" value="Genomic_DNA"/>
</dbReference>
<organism evidence="5 6">
    <name type="scientific">Blastomyces gilchristii (strain SLH14081)</name>
    <name type="common">Blastomyces dermatitidis</name>
    <dbReference type="NCBI Taxonomy" id="559298"/>
    <lineage>
        <taxon>Eukaryota</taxon>
        <taxon>Fungi</taxon>
        <taxon>Dikarya</taxon>
        <taxon>Ascomycota</taxon>
        <taxon>Pezizomycotina</taxon>
        <taxon>Eurotiomycetes</taxon>
        <taxon>Eurotiomycetidae</taxon>
        <taxon>Onygenales</taxon>
        <taxon>Ajellomycetaceae</taxon>
        <taxon>Blastomyces</taxon>
    </lineage>
</organism>
<dbReference type="InterPro" id="IPR026992">
    <property type="entry name" value="DIOX_N"/>
</dbReference>
<dbReference type="GeneID" id="8506321"/>
<dbReference type="Pfam" id="PF14226">
    <property type="entry name" value="DIOX_N"/>
    <property type="match status" value="1"/>
</dbReference>
<dbReference type="InterPro" id="IPR027443">
    <property type="entry name" value="IPNS-like_sf"/>
</dbReference>
<keyword evidence="2" id="KW-0560">Oxidoreductase</keyword>
<dbReference type="OrthoDB" id="288590at2759"/>
<dbReference type="InterPro" id="IPR050231">
    <property type="entry name" value="Iron_ascorbate_oxido_reductase"/>
</dbReference>
<evidence type="ECO:0000313" key="5">
    <source>
        <dbReference type="EMBL" id="OAT06036.1"/>
    </source>
</evidence>
<dbReference type="InterPro" id="IPR044861">
    <property type="entry name" value="IPNS-like_FE2OG_OXY"/>
</dbReference>
<evidence type="ECO:0000259" key="4">
    <source>
        <dbReference type="PROSITE" id="PS51471"/>
    </source>
</evidence>
<evidence type="ECO:0000256" key="3">
    <source>
        <dbReference type="SAM" id="MobiDB-lite"/>
    </source>
</evidence>
<dbReference type="Gene3D" id="2.60.120.330">
    <property type="entry name" value="B-lactam Antibiotic, Isopenicillin N Synthase, Chain"/>
    <property type="match status" value="1"/>
</dbReference>
<dbReference type="VEuPathDB" id="FungiDB:BDBG_02331"/>
<dbReference type="Proteomes" id="UP000002038">
    <property type="component" value="Unassembled WGS sequence"/>
</dbReference>
<feature type="domain" description="Fe2OG dioxygenase" evidence="4">
    <location>
        <begin position="202"/>
        <end position="319"/>
    </location>
</feature>
<keyword evidence="2" id="KW-0479">Metal-binding</keyword>
<sequence length="370" mass="41924">MNSGNMQQQQQAREGSETKEPSAHIPVVDFSDWKTDSPPEKRMKVAKEIVSACQNVGFAYIINHAIPRERLAEAFAWSKKFFDLSPEQKLQAPHPDGSSIHRGYSWPGLEKVSQAMGDKAMPELVKELREITDYKESYDMGSEEDSYQPNVWIPEETLPGFRSFMMEFYWECFAVAKDILRAISVGIGLEDANHLIKFHSGNNNQLRLLHYPPLPAAALENEQCARMPAHTDWSSITMLFQDECGGLEVEDIKRPGQFIPATPIKNAIVMNVGDLLQRWSNDNLRSTSHRVTMPPLADRLDGPNRMVRERYSIPYFIAPDPTSVIECLPSCTSPSNPSKYLPITQSEYNRIRAMMHYPDKATEPGSGKVY</sequence>
<dbReference type="InterPro" id="IPR005123">
    <property type="entry name" value="Oxoglu/Fe-dep_dioxygenase_dom"/>
</dbReference>
<keyword evidence="5" id="KW-0223">Dioxygenase</keyword>
<gene>
    <name evidence="5" type="ORF">BDBG_02331</name>
</gene>
<dbReference type="PRINTS" id="PR00682">
    <property type="entry name" value="IPNSYNTHASE"/>
</dbReference>
<evidence type="ECO:0000313" key="6">
    <source>
        <dbReference type="Proteomes" id="UP000002038"/>
    </source>
</evidence>
<keyword evidence="2" id="KW-0408">Iron</keyword>
<dbReference type="RefSeq" id="XP_002627660.2">
    <property type="nucleotide sequence ID" value="XM_002627614.2"/>
</dbReference>